<proteinExistence type="predicted"/>
<dbReference type="HOGENOM" id="CLU_3344254_0_0_6"/>
<keyword evidence="2" id="KW-1185">Reference proteome</keyword>
<protein>
    <submittedName>
        <fullName evidence="1">Uncharacterized protein</fullName>
    </submittedName>
</protein>
<dbReference type="KEGG" id="gsn:YC6258_05077"/>
<reference evidence="1 2" key="1">
    <citation type="submission" date="2014-01" db="EMBL/GenBank/DDBJ databases">
        <title>Full genme sequencing of cellulolytic bacterium Gynuella sunshinyii YC6258T gen. nov., sp. nov.</title>
        <authorList>
            <person name="Khan H."/>
            <person name="Chung E.J."/>
            <person name="Chung Y.R."/>
        </authorList>
    </citation>
    <scope>NUCLEOTIDE SEQUENCE [LARGE SCALE GENOMIC DNA]</scope>
    <source>
        <strain evidence="1 2">YC6258</strain>
    </source>
</reference>
<evidence type="ECO:0000313" key="1">
    <source>
        <dbReference type="EMBL" id="AJQ97107.1"/>
    </source>
</evidence>
<dbReference type="AlphaFoldDB" id="A0A0C5VR44"/>
<organism evidence="1 2">
    <name type="scientific">Gynuella sunshinyii YC6258</name>
    <dbReference type="NCBI Taxonomy" id="1445510"/>
    <lineage>
        <taxon>Bacteria</taxon>
        <taxon>Pseudomonadati</taxon>
        <taxon>Pseudomonadota</taxon>
        <taxon>Gammaproteobacteria</taxon>
        <taxon>Oceanospirillales</taxon>
        <taxon>Saccharospirillaceae</taxon>
        <taxon>Gynuella</taxon>
    </lineage>
</organism>
<gene>
    <name evidence="1" type="ORF">YC6258_05077</name>
</gene>
<evidence type="ECO:0000313" key="2">
    <source>
        <dbReference type="Proteomes" id="UP000032266"/>
    </source>
</evidence>
<dbReference type="STRING" id="1445510.YC6258_05077"/>
<accession>A0A0C5VR44</accession>
<dbReference type="Proteomes" id="UP000032266">
    <property type="component" value="Chromosome"/>
</dbReference>
<dbReference type="EMBL" id="CP007142">
    <property type="protein sequence ID" value="AJQ97107.1"/>
    <property type="molecule type" value="Genomic_DNA"/>
</dbReference>
<name>A0A0C5VR44_9GAMM</name>
<sequence length="37" mass="4444">MRLRESAVFFGYDAFLPYRFFLHRSRVVGKFAALFNN</sequence>